<gene>
    <name evidence="1" type="ORF">A2806_01775</name>
</gene>
<reference evidence="1 2" key="1">
    <citation type="journal article" date="2016" name="Nat. Commun.">
        <title>Thousands of microbial genomes shed light on interconnected biogeochemical processes in an aquifer system.</title>
        <authorList>
            <person name="Anantharaman K."/>
            <person name="Brown C.T."/>
            <person name="Hug L.A."/>
            <person name="Sharon I."/>
            <person name="Castelle C.J."/>
            <person name="Probst A.J."/>
            <person name="Thomas B.C."/>
            <person name="Singh A."/>
            <person name="Wilkins M.J."/>
            <person name="Karaoz U."/>
            <person name="Brodie E.L."/>
            <person name="Williams K.H."/>
            <person name="Hubbard S.S."/>
            <person name="Banfield J.F."/>
        </authorList>
    </citation>
    <scope>NUCLEOTIDE SEQUENCE [LARGE SCALE GENOMIC DNA]</scope>
</reference>
<proteinExistence type="predicted"/>
<dbReference type="STRING" id="1802362.A2806_01775"/>
<accession>A0A1G2PN49</accession>
<sequence length="174" mass="19110">MYAEDKTSRALERADVILFPPQTEARGFVIEGPGEYDCAGFRIKAVPVFKKAGEWENALVVSDDESSVCLLSPTVARSLKDEHIDAIGTVDIMIYVMAHKGSKGNKEGEAVLKGIEAVHQIEPSVFIPVGAPEVVAAAVKFIGAKNPEEQTSFRYKIAANDREQDRMRTVIFKK</sequence>
<evidence type="ECO:0000313" key="1">
    <source>
        <dbReference type="EMBL" id="OHA49051.1"/>
    </source>
</evidence>
<protein>
    <submittedName>
        <fullName evidence="1">Uncharacterized protein</fullName>
    </submittedName>
</protein>
<dbReference type="Proteomes" id="UP000177629">
    <property type="component" value="Unassembled WGS sequence"/>
</dbReference>
<comment type="caution">
    <text evidence="1">The sequence shown here is derived from an EMBL/GenBank/DDBJ whole genome shotgun (WGS) entry which is preliminary data.</text>
</comment>
<organism evidence="1 2">
    <name type="scientific">Candidatus Terrybacteria bacterium RIFCSPHIGHO2_01_FULL_48_17</name>
    <dbReference type="NCBI Taxonomy" id="1802362"/>
    <lineage>
        <taxon>Bacteria</taxon>
        <taxon>Candidatus Terryibacteriota</taxon>
    </lineage>
</organism>
<dbReference type="InterPro" id="IPR036866">
    <property type="entry name" value="RibonucZ/Hydroxyglut_hydro"/>
</dbReference>
<name>A0A1G2PN49_9BACT</name>
<dbReference type="AlphaFoldDB" id="A0A1G2PN49"/>
<evidence type="ECO:0000313" key="2">
    <source>
        <dbReference type="Proteomes" id="UP000177629"/>
    </source>
</evidence>
<dbReference type="Gene3D" id="3.60.15.10">
    <property type="entry name" value="Ribonuclease Z/Hydroxyacylglutathione hydrolase-like"/>
    <property type="match status" value="1"/>
</dbReference>
<dbReference type="EMBL" id="MHSS01000001">
    <property type="protein sequence ID" value="OHA49051.1"/>
    <property type="molecule type" value="Genomic_DNA"/>
</dbReference>